<dbReference type="KEGG" id="ddr:Deide_16869"/>
<reference evidence="1 2" key="1">
    <citation type="journal article" date="2009" name="PLoS Genet.">
        <title>Alliance of proteomics and genomics to unravel the specificities of Sahara bacterium Deinococcus deserti.</title>
        <authorList>
            <person name="de Groot A."/>
            <person name="Dulermo R."/>
            <person name="Ortet P."/>
            <person name="Blanchard L."/>
            <person name="Guerin P."/>
            <person name="Fernandez B."/>
            <person name="Vacherie B."/>
            <person name="Dossat C."/>
            <person name="Jolivet E."/>
            <person name="Siguier P."/>
            <person name="Chandler M."/>
            <person name="Barakat M."/>
            <person name="Dedieu A."/>
            <person name="Barbe V."/>
            <person name="Heulin T."/>
            <person name="Sommer S."/>
            <person name="Achouak W."/>
            <person name="Armengaud J."/>
        </authorList>
    </citation>
    <scope>NUCLEOTIDE SEQUENCE [LARGE SCALE GENOMIC DNA]</scope>
    <source>
        <strain evidence="2">DSM 17065 / CIP 109153 / LMG 22923 / VCD115</strain>
    </source>
</reference>
<gene>
    <name evidence="1" type="ordered locus">Deide_16869</name>
</gene>
<organism evidence="1 2">
    <name type="scientific">Deinococcus deserti (strain DSM 17065 / CIP 109153 / LMG 22923 / VCD115)</name>
    <dbReference type="NCBI Taxonomy" id="546414"/>
    <lineage>
        <taxon>Bacteria</taxon>
        <taxon>Thermotogati</taxon>
        <taxon>Deinococcota</taxon>
        <taxon>Deinococci</taxon>
        <taxon>Deinococcales</taxon>
        <taxon>Deinococcaceae</taxon>
        <taxon>Deinococcus</taxon>
    </lineage>
</organism>
<name>X5HN39_DEIDV</name>
<protein>
    <submittedName>
        <fullName evidence="1">Putative leuA leader peptide</fullName>
    </submittedName>
</protein>
<sequence length="14" mass="1564">MFVYSLLLGVPPVE</sequence>
<proteinExistence type="predicted"/>
<dbReference type="Proteomes" id="UP000002208">
    <property type="component" value="Chromosome"/>
</dbReference>
<dbReference type="HOGENOM" id="CLU_3434950_0_0_0"/>
<dbReference type="EMBL" id="CP001114">
    <property type="protein sequence ID" value="AHX26527.1"/>
    <property type="molecule type" value="Genomic_DNA"/>
</dbReference>
<accession>X5HN39</accession>
<evidence type="ECO:0000313" key="2">
    <source>
        <dbReference type="Proteomes" id="UP000002208"/>
    </source>
</evidence>
<evidence type="ECO:0000313" key="1">
    <source>
        <dbReference type="EMBL" id="AHX26527.1"/>
    </source>
</evidence>
<keyword evidence="2" id="KW-1185">Reference proteome</keyword>